<evidence type="ECO:0000256" key="1">
    <source>
        <dbReference type="ARBA" id="ARBA00004651"/>
    </source>
</evidence>
<comment type="subcellular location">
    <subcellularLocation>
        <location evidence="1">Cell membrane</location>
        <topology evidence="1">Multi-pass membrane protein</topology>
    </subcellularLocation>
</comment>
<protein>
    <submittedName>
        <fullName evidence="9">Transport system permease protein</fullName>
    </submittedName>
</protein>
<keyword evidence="5 8" id="KW-0812">Transmembrane</keyword>
<dbReference type="KEGG" id="pvo:PVOR_00980"/>
<evidence type="ECO:0000313" key="10">
    <source>
        <dbReference type="Proteomes" id="UP000003094"/>
    </source>
</evidence>
<reference evidence="9 10" key="1">
    <citation type="journal article" date="2010" name="BMC Genomics">
        <title>Genome sequence of the pattern forming Paenibacillus vortex bacterium reveals potential for thriving in complex environments.</title>
        <authorList>
            <person name="Sirota-Madi A."/>
            <person name="Olender T."/>
            <person name="Helman Y."/>
            <person name="Ingham C."/>
            <person name="Brainis I."/>
            <person name="Roth D."/>
            <person name="Hagi E."/>
            <person name="Brodsky L."/>
            <person name="Leshkowitz D."/>
            <person name="Galatenko V."/>
            <person name="Nikolaev V."/>
            <person name="Mugasimangalam R.C."/>
            <person name="Bransburg-Zabary S."/>
            <person name="Gutnick D.L."/>
            <person name="Lancet D."/>
            <person name="Ben-Jacob E."/>
        </authorList>
    </citation>
    <scope>NUCLEOTIDE SEQUENCE [LARGE SCALE GENOMIC DNA]</scope>
    <source>
        <strain evidence="9 10">V453</strain>
    </source>
</reference>
<evidence type="ECO:0000256" key="3">
    <source>
        <dbReference type="ARBA" id="ARBA00022448"/>
    </source>
</evidence>
<dbReference type="PANTHER" id="PTHR30472:SF65">
    <property type="entry name" value="SIDEROPHORE TRANSPORT SYSTEM PERMEASE PROTEIN YFIZ-RELATED"/>
    <property type="match status" value="1"/>
</dbReference>
<feature type="transmembrane region" description="Helical" evidence="8">
    <location>
        <begin position="12"/>
        <end position="33"/>
    </location>
</feature>
<keyword evidence="4" id="KW-1003">Cell membrane</keyword>
<keyword evidence="10" id="KW-1185">Reference proteome</keyword>
<evidence type="ECO:0000256" key="2">
    <source>
        <dbReference type="ARBA" id="ARBA00007935"/>
    </source>
</evidence>
<accession>A0A2R9T2D4</accession>
<keyword evidence="6 8" id="KW-1133">Transmembrane helix</keyword>
<evidence type="ECO:0000256" key="4">
    <source>
        <dbReference type="ARBA" id="ARBA00022475"/>
    </source>
</evidence>
<gene>
    <name evidence="9" type="ORF">PVOR_00980</name>
</gene>
<keyword evidence="7 8" id="KW-0472">Membrane</keyword>
<dbReference type="InterPro" id="IPR000522">
    <property type="entry name" value="ABC_transptr_permease_BtuC"/>
</dbReference>
<dbReference type="GO" id="GO:0033214">
    <property type="term" value="P:siderophore-iron import into cell"/>
    <property type="evidence" value="ECO:0007669"/>
    <property type="project" value="TreeGrafter"/>
</dbReference>
<evidence type="ECO:0000256" key="6">
    <source>
        <dbReference type="ARBA" id="ARBA00022989"/>
    </source>
</evidence>
<evidence type="ECO:0000313" key="9">
    <source>
        <dbReference type="EMBL" id="EFU43747.1"/>
    </source>
</evidence>
<dbReference type="EMBL" id="ADHJ01000001">
    <property type="protein sequence ID" value="EFU43747.1"/>
    <property type="molecule type" value="Genomic_DNA"/>
</dbReference>
<sequence>MPTKRSIPFSLKLIAGIIVFIGMFVIAMVFGAAETTIKDVWFALTTSMQGEKLSILREIRLPREVAAILVGASLAVSGAIMQGITRNPLADPGLLGLTSGDQCGSGFYAGLHSYRQLFRHYGGLLHWIGGWGCHGLRNRSHAKRRLLSPADGVGRFSCLGIFVRHRRRHRYLF</sequence>
<evidence type="ECO:0000256" key="5">
    <source>
        <dbReference type="ARBA" id="ARBA00022692"/>
    </source>
</evidence>
<keyword evidence="3" id="KW-0813">Transport</keyword>
<comment type="similarity">
    <text evidence="2">Belongs to the binding-protein-dependent transport system permease family. FecCD subfamily.</text>
</comment>
<dbReference type="InterPro" id="IPR037294">
    <property type="entry name" value="ABC_BtuC-like"/>
</dbReference>
<dbReference type="GO" id="GO:0022857">
    <property type="term" value="F:transmembrane transporter activity"/>
    <property type="evidence" value="ECO:0007669"/>
    <property type="project" value="InterPro"/>
</dbReference>
<dbReference type="GO" id="GO:0005886">
    <property type="term" value="C:plasma membrane"/>
    <property type="evidence" value="ECO:0007669"/>
    <property type="project" value="UniProtKB-SubCell"/>
</dbReference>
<dbReference type="Pfam" id="PF01032">
    <property type="entry name" value="FecCD"/>
    <property type="match status" value="1"/>
</dbReference>
<proteinExistence type="inferred from homology"/>
<dbReference type="SUPFAM" id="SSF81345">
    <property type="entry name" value="ABC transporter involved in vitamin B12 uptake, BtuC"/>
    <property type="match status" value="1"/>
</dbReference>
<dbReference type="Proteomes" id="UP000003094">
    <property type="component" value="Unassembled WGS sequence"/>
</dbReference>
<organism evidence="9 10">
    <name type="scientific">Paenibacillus vortex V453</name>
    <dbReference type="NCBI Taxonomy" id="715225"/>
    <lineage>
        <taxon>Bacteria</taxon>
        <taxon>Bacillati</taxon>
        <taxon>Bacillota</taxon>
        <taxon>Bacilli</taxon>
        <taxon>Bacillales</taxon>
        <taxon>Paenibacillaceae</taxon>
        <taxon>Paenibacillus</taxon>
    </lineage>
</organism>
<name>A0A2R9T2D4_9BACL</name>
<dbReference type="AlphaFoldDB" id="A0A2R9T2D4"/>
<evidence type="ECO:0000256" key="8">
    <source>
        <dbReference type="SAM" id="Phobius"/>
    </source>
</evidence>
<evidence type="ECO:0000256" key="7">
    <source>
        <dbReference type="ARBA" id="ARBA00023136"/>
    </source>
</evidence>
<comment type="caution">
    <text evidence="9">The sequence shown here is derived from an EMBL/GenBank/DDBJ whole genome shotgun (WGS) entry which is preliminary data.</text>
</comment>
<dbReference type="Gene3D" id="1.10.3470.10">
    <property type="entry name" value="ABC transporter involved in vitamin B12 uptake, BtuC"/>
    <property type="match status" value="1"/>
</dbReference>
<dbReference type="PANTHER" id="PTHR30472">
    <property type="entry name" value="FERRIC ENTEROBACTIN TRANSPORT SYSTEM PERMEASE PROTEIN"/>
    <property type="match status" value="1"/>
</dbReference>